<feature type="compositionally biased region" description="Basic and acidic residues" evidence="1">
    <location>
        <begin position="35"/>
        <end position="54"/>
    </location>
</feature>
<feature type="non-terminal residue" evidence="4">
    <location>
        <position position="1"/>
    </location>
</feature>
<feature type="domain" description="DUF2345" evidence="2">
    <location>
        <begin position="140"/>
        <end position="289"/>
    </location>
</feature>
<evidence type="ECO:0000256" key="1">
    <source>
        <dbReference type="SAM" id="MobiDB-lite"/>
    </source>
</evidence>
<dbReference type="EMBL" id="JASZYV010000003">
    <property type="protein sequence ID" value="MDM0045550.1"/>
    <property type="molecule type" value="Genomic_DNA"/>
</dbReference>
<keyword evidence="5" id="KW-1185">Reference proteome</keyword>
<feature type="domain" description="Putative type VI secretion system Rhs element associated Vgr" evidence="3">
    <location>
        <begin position="2"/>
        <end position="105"/>
    </location>
</feature>
<dbReference type="RefSeq" id="WP_286660678.1">
    <property type="nucleotide sequence ID" value="NZ_JASZYV010000003.1"/>
</dbReference>
<dbReference type="InterPro" id="IPR018769">
    <property type="entry name" value="VgrG2_DUF2345"/>
</dbReference>
<name>A0ABT7NCF5_9BURK</name>
<evidence type="ECO:0000259" key="2">
    <source>
        <dbReference type="Pfam" id="PF10106"/>
    </source>
</evidence>
<accession>A0ABT7NCF5</accession>
<evidence type="ECO:0000259" key="3">
    <source>
        <dbReference type="Pfam" id="PF13296"/>
    </source>
</evidence>
<reference evidence="4" key="1">
    <citation type="submission" date="2023-06" db="EMBL/GenBank/DDBJ databases">
        <authorList>
            <person name="Jiang Y."/>
            <person name="Liu Q."/>
        </authorList>
    </citation>
    <scope>NUCLEOTIDE SEQUENCE</scope>
    <source>
        <strain evidence="4">CGMCC 1.12089</strain>
    </source>
</reference>
<proteinExistence type="predicted"/>
<gene>
    <name evidence="4" type="ORF">QTH91_13740</name>
</gene>
<organism evidence="4 5">
    <name type="scientific">Variovorax dokdonensis</name>
    <dbReference type="NCBI Taxonomy" id="344883"/>
    <lineage>
        <taxon>Bacteria</taxon>
        <taxon>Pseudomonadati</taxon>
        <taxon>Pseudomonadota</taxon>
        <taxon>Betaproteobacteria</taxon>
        <taxon>Burkholderiales</taxon>
        <taxon>Comamonadaceae</taxon>
        <taxon>Variovorax</taxon>
    </lineage>
</organism>
<evidence type="ECO:0000313" key="5">
    <source>
        <dbReference type="Proteomes" id="UP001174908"/>
    </source>
</evidence>
<protein>
    <submittedName>
        <fullName evidence="4">Type VI secretion system Vgr family protein</fullName>
    </submittedName>
</protein>
<feature type="region of interest" description="Disordered" evidence="1">
    <location>
        <begin position="33"/>
        <end position="54"/>
    </location>
</feature>
<dbReference type="Proteomes" id="UP001174908">
    <property type="component" value="Unassembled WGS sequence"/>
</dbReference>
<evidence type="ECO:0000313" key="4">
    <source>
        <dbReference type="EMBL" id="MDM0045550.1"/>
    </source>
</evidence>
<dbReference type="Pfam" id="PF10106">
    <property type="entry name" value="DUF2345"/>
    <property type="match status" value="1"/>
</dbReference>
<sequence>AGRSNHLVMDDTAGQIQVQLKSDHQHSSLSLGHITRIEDHQGRKDQRGDGFELRTDGHGVARAAEGLLISTEARDRAQGHVKDMREALARMTQARDHHETLAQLAEHHNAQDKDEDQSAVSKDLKSQTDAIRGAGEADAQAGRFPELSQPHLVISSAAGIGATASGNVALDARSQVAITSGSHTSIASTKSILGSAFEAIRMFAYERGIRIFAAKGPVQVQAQDDQIELTAQKAIELVSANDWIHLNAKEGISLTAQGSTFRIDGSGFSFRTPASHHVWAATHQTFGPDSVQALLPELPRSECLTCMLNAAVPGNPFTRL</sequence>
<dbReference type="InterPro" id="IPR028244">
    <property type="entry name" value="T6SS_Rhs_Vgr_dom"/>
</dbReference>
<dbReference type="Pfam" id="PF13296">
    <property type="entry name" value="T6SS_Vgr"/>
    <property type="match status" value="1"/>
</dbReference>
<feature type="region of interest" description="Disordered" evidence="1">
    <location>
        <begin position="107"/>
        <end position="126"/>
    </location>
</feature>
<comment type="caution">
    <text evidence="4">The sequence shown here is derived from an EMBL/GenBank/DDBJ whole genome shotgun (WGS) entry which is preliminary data.</text>
</comment>